<reference evidence="2" key="1">
    <citation type="journal article" date="2013" name="Nat. Genet.">
        <title>The duck genome and transcriptome provide insight into an avian influenza virus reservoir species.</title>
        <authorList>
            <person name="Huang Y."/>
            <person name="Li Y."/>
            <person name="Burt D.W."/>
            <person name="Chen H."/>
            <person name="Zhang Y."/>
            <person name="Qian W."/>
            <person name="Kim H."/>
            <person name="Gan S."/>
            <person name="Zhao Y."/>
            <person name="Li J."/>
            <person name="Yi K."/>
            <person name="Feng H."/>
            <person name="Zhu P."/>
            <person name="Li B."/>
            <person name="Liu Q."/>
            <person name="Fairley S."/>
            <person name="Magor K.E."/>
            <person name="Du Z."/>
            <person name="Hu X."/>
            <person name="Goodman L."/>
            <person name="Tafer H."/>
            <person name="Vignal A."/>
            <person name="Lee T."/>
            <person name="Kim K.W."/>
            <person name="Sheng Z."/>
            <person name="An Y."/>
            <person name="Searle S."/>
            <person name="Herrero J."/>
            <person name="Groenen M.A."/>
            <person name="Crooijmans R.P."/>
            <person name="Faraut T."/>
            <person name="Cai Q."/>
            <person name="Webster R.G."/>
            <person name="Aldridge J.R."/>
            <person name="Warren W.C."/>
            <person name="Bartschat S."/>
            <person name="Kehr S."/>
            <person name="Marz M."/>
            <person name="Stadler P.F."/>
            <person name="Smith J."/>
            <person name="Kraus R.H."/>
            <person name="Zhao Y."/>
            <person name="Ren L."/>
            <person name="Fei J."/>
            <person name="Morisson M."/>
            <person name="Kaiser P."/>
            <person name="Griffin D.K."/>
            <person name="Rao M."/>
            <person name="Pitel F."/>
            <person name="Wang J."/>
            <person name="Li N."/>
        </authorList>
    </citation>
    <scope>NUCLEOTIDE SEQUENCE [LARGE SCALE GENOMIC DNA]</scope>
</reference>
<protein>
    <submittedName>
        <fullName evidence="1">Uncharacterized protein</fullName>
    </submittedName>
</protein>
<dbReference type="Proteomes" id="UP000296049">
    <property type="component" value="Unassembled WGS sequence"/>
</dbReference>
<dbReference type="EMBL" id="KB742858">
    <property type="protein sequence ID" value="EOB03417.1"/>
    <property type="molecule type" value="Genomic_DNA"/>
</dbReference>
<accession>R0K1G0</accession>
<evidence type="ECO:0000313" key="2">
    <source>
        <dbReference type="Proteomes" id="UP000296049"/>
    </source>
</evidence>
<evidence type="ECO:0000313" key="1">
    <source>
        <dbReference type="EMBL" id="EOB03417.1"/>
    </source>
</evidence>
<organism evidence="1 2">
    <name type="scientific">Anas platyrhynchos</name>
    <name type="common">Mallard</name>
    <name type="synonym">Anas boschas</name>
    <dbReference type="NCBI Taxonomy" id="8839"/>
    <lineage>
        <taxon>Eukaryota</taxon>
        <taxon>Metazoa</taxon>
        <taxon>Chordata</taxon>
        <taxon>Craniata</taxon>
        <taxon>Vertebrata</taxon>
        <taxon>Euteleostomi</taxon>
        <taxon>Archelosauria</taxon>
        <taxon>Archosauria</taxon>
        <taxon>Dinosauria</taxon>
        <taxon>Saurischia</taxon>
        <taxon>Theropoda</taxon>
        <taxon>Coelurosauria</taxon>
        <taxon>Aves</taxon>
        <taxon>Neognathae</taxon>
        <taxon>Galloanserae</taxon>
        <taxon>Anseriformes</taxon>
        <taxon>Anatidae</taxon>
        <taxon>Anatinae</taxon>
        <taxon>Anas</taxon>
    </lineage>
</organism>
<dbReference type="AlphaFoldDB" id="R0K1G0"/>
<name>R0K1G0_ANAPL</name>
<sequence length="403" mass="45463">MSRDYLQGPGFKCGRWMQTSSSHEQRCRFKEKKQQLSCQQSGITNLIFSTLLDSYSFQAFSMNRCQSSHCYAGISSTGVKEECSGFEEPYDSVISLNNCSWGKELKRFSGKGLTLFSSQGDFIRPLAGPPSLANWGFALKVPHSHSFTPESPRTQPKARYSKVSLTSSFAEPVFKLNRLGPLLAIARWPTTPDGTAEISGVHLPVYGGKKSSAARDQYSQLKQLMLKHKFQKMKQQKSKIIAVKLANFLQERIKANTKDRGAGRIQEKNMGNDVILWISFSDKSVTGRQTRAVKWGEKEGNKTLKTLKTSAIPDAFCIYRRIEIKAVGIFQEVMQLQTLNRVARAKQGRRLQKDDVVRQLAVTFVNWLQAPRRSHAILLLVVARLWPPVTEGYKYFSTSVEGF</sequence>
<gene>
    <name evidence="1" type="ORF">Anapl_12204</name>
</gene>
<proteinExistence type="predicted"/>
<keyword evidence="2" id="KW-1185">Reference proteome</keyword>